<evidence type="ECO:0000313" key="7">
    <source>
        <dbReference type="EMBL" id="MCF6139411.1"/>
    </source>
</evidence>
<evidence type="ECO:0000256" key="1">
    <source>
        <dbReference type="ARBA" id="ARBA00004196"/>
    </source>
</evidence>
<feature type="signal peptide" evidence="5">
    <location>
        <begin position="1"/>
        <end position="21"/>
    </location>
</feature>
<dbReference type="SUPFAM" id="SSF53807">
    <property type="entry name" value="Helical backbone' metal receptor"/>
    <property type="match status" value="1"/>
</dbReference>
<feature type="domain" description="Fe/B12 periplasmic-binding" evidence="6">
    <location>
        <begin position="63"/>
        <end position="323"/>
    </location>
</feature>
<reference evidence="7 8" key="1">
    <citation type="submission" date="2022-01" db="EMBL/GenBank/DDBJ databases">
        <title>Alkalihalobacillus sp. EGI L200015, a novel bacterium isolated from a salt lake sediment.</title>
        <authorList>
            <person name="Gao L."/>
            <person name="Fang B.-Z."/>
            <person name="Li W.-J."/>
        </authorList>
    </citation>
    <scope>NUCLEOTIDE SEQUENCE [LARGE SCALE GENOMIC DNA]</scope>
    <source>
        <strain evidence="7 8">KCTC 12718</strain>
    </source>
</reference>
<dbReference type="Gene3D" id="3.40.50.1980">
    <property type="entry name" value="Nitrogenase molybdenum iron protein domain"/>
    <property type="match status" value="2"/>
</dbReference>
<accession>A0ABS9H5L1</accession>
<comment type="similarity">
    <text evidence="2">Belongs to the bacterial solute-binding protein 8 family.</text>
</comment>
<dbReference type="RefSeq" id="WP_236338251.1">
    <property type="nucleotide sequence ID" value="NZ_JAKIJS010000003.1"/>
</dbReference>
<evidence type="ECO:0000313" key="8">
    <source>
        <dbReference type="Proteomes" id="UP001649381"/>
    </source>
</evidence>
<feature type="chain" id="PRO_5047134984" evidence="5">
    <location>
        <begin position="22"/>
        <end position="323"/>
    </location>
</feature>
<evidence type="ECO:0000256" key="2">
    <source>
        <dbReference type="ARBA" id="ARBA00008814"/>
    </source>
</evidence>
<keyword evidence="3" id="KW-0813">Transport</keyword>
<protein>
    <submittedName>
        <fullName evidence="7">Iron-siderophore ABC transporter substrate-binding protein</fullName>
    </submittedName>
</protein>
<name>A0ABS9H5L1_9BACL</name>
<dbReference type="EMBL" id="JAKIJS010000003">
    <property type="protein sequence ID" value="MCF6139411.1"/>
    <property type="molecule type" value="Genomic_DNA"/>
</dbReference>
<comment type="subcellular location">
    <subcellularLocation>
        <location evidence="1">Cell envelope</location>
    </subcellularLocation>
</comment>
<dbReference type="Proteomes" id="UP001649381">
    <property type="component" value="Unassembled WGS sequence"/>
</dbReference>
<evidence type="ECO:0000259" key="6">
    <source>
        <dbReference type="PROSITE" id="PS50983"/>
    </source>
</evidence>
<sequence>MHKRKRYSIFSLILALVVVLAACGGSDTKEGSEDQKDGDNKNSSAYKVKHAMGTTEVPETPKKVVILTNEGTEALLSMGVKPTGAVKSWLGDPWYKHIKSDMEGVKVVGTESDINLEAIAALEPDLIIGNKLRQEKFYDQLDAIAPTVFSETLKGDWKENYKLYAKALNKEEEGNQVLADFDQRIEDIKGKLGDKVNQEVSVVRFLPGKSRIYLKDSFSGTILEQIGFKRPEPQDKPDFADEVTKEQIPNMDGDILFYFTYETGEGEASKTEKEWTNDSLWKNLDVVKEGNAHKVSDAVWNTAGGVLAANEMLDDIEKKFDLK</sequence>
<dbReference type="InterPro" id="IPR002491">
    <property type="entry name" value="ABC_transptr_periplasmic_BD"/>
</dbReference>
<evidence type="ECO:0000256" key="4">
    <source>
        <dbReference type="ARBA" id="ARBA00022729"/>
    </source>
</evidence>
<dbReference type="PROSITE" id="PS51257">
    <property type="entry name" value="PROKAR_LIPOPROTEIN"/>
    <property type="match status" value="1"/>
</dbReference>
<dbReference type="PROSITE" id="PS50983">
    <property type="entry name" value="FE_B12_PBP"/>
    <property type="match status" value="1"/>
</dbReference>
<dbReference type="Pfam" id="PF01497">
    <property type="entry name" value="Peripla_BP_2"/>
    <property type="match status" value="1"/>
</dbReference>
<evidence type="ECO:0000256" key="3">
    <source>
        <dbReference type="ARBA" id="ARBA00022448"/>
    </source>
</evidence>
<evidence type="ECO:0000256" key="5">
    <source>
        <dbReference type="SAM" id="SignalP"/>
    </source>
</evidence>
<organism evidence="7 8">
    <name type="scientific">Pseudalkalibacillus berkeleyi</name>
    <dbReference type="NCBI Taxonomy" id="1069813"/>
    <lineage>
        <taxon>Bacteria</taxon>
        <taxon>Bacillati</taxon>
        <taxon>Bacillota</taxon>
        <taxon>Bacilli</taxon>
        <taxon>Bacillales</taxon>
        <taxon>Fictibacillaceae</taxon>
        <taxon>Pseudalkalibacillus</taxon>
    </lineage>
</organism>
<dbReference type="PANTHER" id="PTHR30532">
    <property type="entry name" value="IRON III DICITRATE-BINDING PERIPLASMIC PROTEIN"/>
    <property type="match status" value="1"/>
</dbReference>
<keyword evidence="8" id="KW-1185">Reference proteome</keyword>
<comment type="caution">
    <text evidence="7">The sequence shown here is derived from an EMBL/GenBank/DDBJ whole genome shotgun (WGS) entry which is preliminary data.</text>
</comment>
<dbReference type="PANTHER" id="PTHR30532:SF21">
    <property type="entry name" value="SIDEROPHORE-BINDING LIPOPROTEIN YFIY-RELATED"/>
    <property type="match status" value="1"/>
</dbReference>
<proteinExistence type="inferred from homology"/>
<dbReference type="InterPro" id="IPR051313">
    <property type="entry name" value="Bact_iron-sidero_bind"/>
</dbReference>
<keyword evidence="4 5" id="KW-0732">Signal</keyword>
<dbReference type="CDD" id="cd01146">
    <property type="entry name" value="FhuD"/>
    <property type="match status" value="1"/>
</dbReference>
<gene>
    <name evidence="7" type="ORF">L2716_16920</name>
</gene>